<evidence type="ECO:0000313" key="2">
    <source>
        <dbReference type="EMBL" id="TMM28718.1"/>
    </source>
</evidence>
<dbReference type="Pfam" id="PF19578">
    <property type="entry name" value="DUF6090"/>
    <property type="match status" value="1"/>
</dbReference>
<comment type="caution">
    <text evidence="2">The sequence shown here is derived from an EMBL/GenBank/DDBJ whole genome shotgun (WGS) entry which is preliminary data.</text>
</comment>
<keyword evidence="1" id="KW-0812">Transmembrane</keyword>
<dbReference type="RefSeq" id="WP_138537043.1">
    <property type="nucleotide sequence ID" value="NZ_VANR01000007.1"/>
</dbReference>
<proteinExistence type="predicted"/>
<feature type="transmembrane region" description="Helical" evidence="1">
    <location>
        <begin position="21"/>
        <end position="42"/>
    </location>
</feature>
<reference evidence="2 3" key="1">
    <citation type="submission" date="2019-05" db="EMBL/GenBank/DDBJ databases">
        <title>Polaribacter aestuariivivens sp. nov., isolated from a tidal flat.</title>
        <authorList>
            <person name="Yoon J.-H."/>
        </authorList>
    </citation>
    <scope>NUCLEOTIDE SEQUENCE [LARGE SCALE GENOMIC DNA]</scope>
    <source>
        <strain evidence="2 3">DBTF-3</strain>
    </source>
</reference>
<organism evidence="2 3">
    <name type="scientific">Polaribacter aestuariivivens</name>
    <dbReference type="NCBI Taxonomy" id="2304626"/>
    <lineage>
        <taxon>Bacteria</taxon>
        <taxon>Pseudomonadati</taxon>
        <taxon>Bacteroidota</taxon>
        <taxon>Flavobacteriia</taxon>
        <taxon>Flavobacteriales</taxon>
        <taxon>Flavobacteriaceae</taxon>
    </lineage>
</organism>
<dbReference type="Proteomes" id="UP000307140">
    <property type="component" value="Unassembled WGS sequence"/>
</dbReference>
<dbReference type="EMBL" id="VANR01000007">
    <property type="protein sequence ID" value="TMM28718.1"/>
    <property type="molecule type" value="Genomic_DNA"/>
</dbReference>
<name>A0A5S3N0E6_9FLAO</name>
<evidence type="ECO:0000313" key="3">
    <source>
        <dbReference type="Proteomes" id="UP000307140"/>
    </source>
</evidence>
<gene>
    <name evidence="2" type="ORF">FDT66_12455</name>
</gene>
<dbReference type="OrthoDB" id="1414794at2"/>
<keyword evidence="3" id="KW-1185">Reference proteome</keyword>
<keyword evidence="1" id="KW-0472">Membrane</keyword>
<keyword evidence="1" id="KW-1133">Transmembrane helix</keyword>
<accession>A0A5S3N0E6</accession>
<dbReference type="InterPro" id="IPR045749">
    <property type="entry name" value="DUF6090"/>
</dbReference>
<evidence type="ECO:0000256" key="1">
    <source>
        <dbReference type="SAM" id="Phobius"/>
    </source>
</evidence>
<protein>
    <submittedName>
        <fullName evidence="2">Uncharacterized protein</fullName>
    </submittedName>
</protein>
<dbReference type="AlphaFoldDB" id="A0A5S3N0E6"/>
<sequence>MIHIFRKVRHHLIHNNKFKKYALYALGEIALVMIGILLALQFNNWNQEKENTKKEEWYLINVVEDIEYQKGALKDQIKDYEYSINVANKLLNDYNRLKSFIKIDSLNEKLNILTFTHNFPNTNNTYQELVSSGQQSLIKNKELSLELIDFYLFCEDNFIEVKNNNDNLYFKEVYPILNTLSQNNRSFDEFSKQEITIDNDIIINDYLKEELQKPANILALLNALKTQTTIQKIHLDIAKETLEGGIGLTAIIDKYLGLTYEDVNHYD</sequence>